<dbReference type="InterPro" id="IPR018300">
    <property type="entry name" value="Aminotrans_IV_CS"/>
</dbReference>
<evidence type="ECO:0000256" key="10">
    <source>
        <dbReference type="ARBA" id="ARBA00023304"/>
    </source>
</evidence>
<dbReference type="Pfam" id="PF01063">
    <property type="entry name" value="Aminotran_4"/>
    <property type="match status" value="1"/>
</dbReference>
<keyword evidence="10" id="KW-0028">Amino-acid biosynthesis</keyword>
<comment type="catalytic activity">
    <reaction evidence="13">
        <text>L-leucine + 2-oxoglutarate = 4-methyl-2-oxopentanoate + L-glutamate</text>
        <dbReference type="Rhea" id="RHEA:18321"/>
        <dbReference type="ChEBI" id="CHEBI:16810"/>
        <dbReference type="ChEBI" id="CHEBI:17865"/>
        <dbReference type="ChEBI" id="CHEBI:29985"/>
        <dbReference type="ChEBI" id="CHEBI:57427"/>
        <dbReference type="EC" id="2.6.1.42"/>
    </reaction>
</comment>
<evidence type="ECO:0000256" key="13">
    <source>
        <dbReference type="ARBA" id="ARBA00049229"/>
    </source>
</evidence>
<comment type="pathway">
    <text evidence="4">Amino-acid biosynthesis; L-valine biosynthesis; L-valine from pyruvate: step 4/4.</text>
</comment>
<comment type="similarity">
    <text evidence="6 14">Belongs to the class-IV pyridoxal-phosphate-dependent aminotransferase family.</text>
</comment>
<evidence type="ECO:0000256" key="4">
    <source>
        <dbReference type="ARBA" id="ARBA00004931"/>
    </source>
</evidence>
<dbReference type="Gene3D" id="3.30.470.10">
    <property type="match status" value="1"/>
</dbReference>
<evidence type="ECO:0000256" key="2">
    <source>
        <dbReference type="ARBA" id="ARBA00003109"/>
    </source>
</evidence>
<dbReference type="InterPro" id="IPR001544">
    <property type="entry name" value="Aminotrans_IV"/>
</dbReference>
<accession>A0ABY0NI15</accession>
<comment type="function">
    <text evidence="2">Acts on leucine, isoleucine and valine.</text>
</comment>
<dbReference type="SUPFAM" id="SSF56752">
    <property type="entry name" value="D-aminoacid aminotransferase-like PLP-dependent enzymes"/>
    <property type="match status" value="1"/>
</dbReference>
<evidence type="ECO:0000256" key="3">
    <source>
        <dbReference type="ARBA" id="ARBA00004824"/>
    </source>
</evidence>
<evidence type="ECO:0000256" key="8">
    <source>
        <dbReference type="ARBA" id="ARBA00014472"/>
    </source>
</evidence>
<comment type="catalytic activity">
    <reaction evidence="12">
        <text>L-isoleucine + 2-oxoglutarate = (S)-3-methyl-2-oxopentanoate + L-glutamate</text>
        <dbReference type="Rhea" id="RHEA:24801"/>
        <dbReference type="ChEBI" id="CHEBI:16810"/>
        <dbReference type="ChEBI" id="CHEBI:29985"/>
        <dbReference type="ChEBI" id="CHEBI:35146"/>
        <dbReference type="ChEBI" id="CHEBI:58045"/>
        <dbReference type="EC" id="2.6.1.42"/>
    </reaction>
</comment>
<dbReference type="Proteomes" id="UP000199468">
    <property type="component" value="Unassembled WGS sequence"/>
</dbReference>
<dbReference type="InterPro" id="IPR036038">
    <property type="entry name" value="Aminotransferase-like"/>
</dbReference>
<dbReference type="PROSITE" id="PS00770">
    <property type="entry name" value="AA_TRANSFER_CLASS_4"/>
    <property type="match status" value="1"/>
</dbReference>
<reference evidence="16 17" key="1">
    <citation type="submission" date="2016-10" db="EMBL/GenBank/DDBJ databases">
        <authorList>
            <person name="Varghese N."/>
            <person name="Submissions S."/>
        </authorList>
    </citation>
    <scope>NUCLEOTIDE SEQUENCE [LARGE SCALE GENOMIC DNA]</scope>
    <source>
        <strain evidence="16 17">DSM 26672</strain>
    </source>
</reference>
<name>A0ABY0NI15_9HYPH</name>
<evidence type="ECO:0000256" key="7">
    <source>
        <dbReference type="ARBA" id="ARBA00013053"/>
    </source>
</evidence>
<evidence type="ECO:0000256" key="12">
    <source>
        <dbReference type="ARBA" id="ARBA00048798"/>
    </source>
</evidence>
<dbReference type="PANTHER" id="PTHR42743:SF11">
    <property type="entry name" value="AMINODEOXYCHORISMATE LYASE"/>
    <property type="match status" value="1"/>
</dbReference>
<evidence type="ECO:0000256" key="5">
    <source>
        <dbReference type="ARBA" id="ARBA00005072"/>
    </source>
</evidence>
<comment type="caution">
    <text evidence="16">The sequence shown here is derived from an EMBL/GenBank/DDBJ whole genome shotgun (WGS) entry which is preliminary data.</text>
</comment>
<dbReference type="EMBL" id="FNBZ01000001">
    <property type="protein sequence ID" value="SDF49746.1"/>
    <property type="molecule type" value="Genomic_DNA"/>
</dbReference>
<protein>
    <recommendedName>
        <fullName evidence="8">Probable branched-chain-amino-acid aminotransferase</fullName>
        <ecNumber evidence="7">2.6.1.42</ecNumber>
    </recommendedName>
</protein>
<dbReference type="GO" id="GO:0008483">
    <property type="term" value="F:transaminase activity"/>
    <property type="evidence" value="ECO:0007669"/>
    <property type="project" value="UniProtKB-KW"/>
</dbReference>
<evidence type="ECO:0000256" key="15">
    <source>
        <dbReference type="RuleBase" id="RU004516"/>
    </source>
</evidence>
<evidence type="ECO:0000256" key="14">
    <source>
        <dbReference type="RuleBase" id="RU004106"/>
    </source>
</evidence>
<dbReference type="InterPro" id="IPR043131">
    <property type="entry name" value="BCAT-like_N"/>
</dbReference>
<dbReference type="InterPro" id="IPR050571">
    <property type="entry name" value="Class-IV_PLP-Dep_Aminotrnsfr"/>
</dbReference>
<organism evidence="16 17">
    <name type="scientific">Bosea robiniae</name>
    <dbReference type="NCBI Taxonomy" id="1036780"/>
    <lineage>
        <taxon>Bacteria</taxon>
        <taxon>Pseudomonadati</taxon>
        <taxon>Pseudomonadota</taxon>
        <taxon>Alphaproteobacteria</taxon>
        <taxon>Hyphomicrobiales</taxon>
        <taxon>Boseaceae</taxon>
        <taxon>Bosea</taxon>
    </lineage>
</organism>
<dbReference type="PANTHER" id="PTHR42743">
    <property type="entry name" value="AMINO-ACID AMINOTRANSFERASE"/>
    <property type="match status" value="1"/>
</dbReference>
<evidence type="ECO:0000313" key="16">
    <source>
        <dbReference type="EMBL" id="SDF49746.1"/>
    </source>
</evidence>
<evidence type="ECO:0000313" key="17">
    <source>
        <dbReference type="Proteomes" id="UP000199468"/>
    </source>
</evidence>
<dbReference type="RefSeq" id="WP_091855849.1">
    <property type="nucleotide sequence ID" value="NZ_FNBZ01000001.1"/>
</dbReference>
<evidence type="ECO:0000256" key="9">
    <source>
        <dbReference type="ARBA" id="ARBA00022898"/>
    </source>
</evidence>
<comment type="cofactor">
    <cofactor evidence="1 15">
        <name>pyridoxal 5'-phosphate</name>
        <dbReference type="ChEBI" id="CHEBI:597326"/>
    </cofactor>
</comment>
<dbReference type="Gene3D" id="3.20.10.10">
    <property type="entry name" value="D-amino Acid Aminotransferase, subunit A, domain 2"/>
    <property type="match status" value="1"/>
</dbReference>
<comment type="pathway">
    <text evidence="3">Amino-acid biosynthesis; L-isoleucine biosynthesis; L-isoleucine from 2-oxobutanoate: step 4/4.</text>
</comment>
<keyword evidence="16" id="KW-0808">Transferase</keyword>
<comment type="pathway">
    <text evidence="5">Amino-acid biosynthesis; L-leucine biosynthesis; L-leucine from 3-methyl-2-oxobutanoate: step 4/4.</text>
</comment>
<gene>
    <name evidence="16" type="ORF">SAMN05421844_101757</name>
</gene>
<dbReference type="EC" id="2.6.1.42" evidence="7"/>
<evidence type="ECO:0000256" key="11">
    <source>
        <dbReference type="ARBA" id="ARBA00048212"/>
    </source>
</evidence>
<comment type="catalytic activity">
    <reaction evidence="11">
        <text>L-valine + 2-oxoglutarate = 3-methyl-2-oxobutanoate + L-glutamate</text>
        <dbReference type="Rhea" id="RHEA:24813"/>
        <dbReference type="ChEBI" id="CHEBI:11851"/>
        <dbReference type="ChEBI" id="CHEBI:16810"/>
        <dbReference type="ChEBI" id="CHEBI:29985"/>
        <dbReference type="ChEBI" id="CHEBI:57762"/>
        <dbReference type="EC" id="2.6.1.42"/>
    </reaction>
</comment>
<proteinExistence type="inferred from homology"/>
<keyword evidence="10" id="KW-0100">Branched-chain amino acid biosynthesis</keyword>
<evidence type="ECO:0000256" key="1">
    <source>
        <dbReference type="ARBA" id="ARBA00001933"/>
    </source>
</evidence>
<keyword evidence="17" id="KW-1185">Reference proteome</keyword>
<dbReference type="InterPro" id="IPR043132">
    <property type="entry name" value="BCAT-like_C"/>
</dbReference>
<sequence length="290" mass="31954">MAWYSQTWTWFDGSWHEGNPGIVGPRSHVLWQASSVFDGGRYFDGVAPDIDLHAARVNRSATALGLKPTVEADFIVDKMFEGVKKFAPGTAIYVKPMYWGEADGPSTIMADPESTQFALCLFEAAMPQPTAGFSVTKGAFRRPSYETAPTDAKAGCLYPNNARVLKVAKAAGFDNALVLDMQGNVAETATSNIFLAKDGVVKTPVPNGTFLNGITRQRVIKLMRESGIPVEECSLRYEDFEQADEIFMSGNYSKCMPVTRIDNRTLQPGPLFRRARELYMDYAHSKPKAA</sequence>
<evidence type="ECO:0000256" key="6">
    <source>
        <dbReference type="ARBA" id="ARBA00009320"/>
    </source>
</evidence>
<dbReference type="NCBIfam" id="NF009896">
    <property type="entry name" value="PRK13356.1"/>
    <property type="match status" value="1"/>
</dbReference>
<keyword evidence="16" id="KW-0032">Aminotransferase</keyword>
<keyword evidence="9 15" id="KW-0663">Pyridoxal phosphate</keyword>